<dbReference type="Proteomes" id="UP000660668">
    <property type="component" value="Unassembled WGS sequence"/>
</dbReference>
<dbReference type="SUPFAM" id="SSF81606">
    <property type="entry name" value="PP2C-like"/>
    <property type="match status" value="1"/>
</dbReference>
<evidence type="ECO:0000313" key="4">
    <source>
        <dbReference type="EMBL" id="MBF4766783.1"/>
    </source>
</evidence>
<proteinExistence type="predicted"/>
<keyword evidence="5" id="KW-1185">Reference proteome</keyword>
<feature type="transmembrane region" description="Helical" evidence="2">
    <location>
        <begin position="321"/>
        <end position="343"/>
    </location>
</feature>
<evidence type="ECO:0000313" key="5">
    <source>
        <dbReference type="Proteomes" id="UP000660668"/>
    </source>
</evidence>
<feature type="domain" description="PPM-type phosphatase" evidence="3">
    <location>
        <begin position="25"/>
        <end position="259"/>
    </location>
</feature>
<sequence length="390" mass="40628">MTEPQTELPELPAVGSWQATSASRRGSSHGEHGPNQDAVRSVLTALGAEPTWVVAVSDGHGGARYVRSQAGAQLAVDVAVELLVERLGVAAAYDEQLLRASAPMIVDRWRAAVLAHLAEHPFTPDEESVAGGPLYGSPLVAYGATLLVALVSDSGVRLAQIGDGDALVRSHGFAVRPVPGDARLIANATTSLCLDSAPHDFRFAELPDSADADLVLLASDGYGNSFAAQDWWHTLVGDVAWYVDVHGFDAFSSRLPEWLAESALVGGDDVTAAVLTRRLPVHVPASPPREQQLAPASTLPLVEPTPDDRLALPTAHGRRRLVVTAVVAGAIAGACLVGAVLLLTGGDDTPTTPDPPSTVSPSVSETTSPSDGPRRNPRHQPGGRVPPGVQ</sequence>
<comment type="caution">
    <text evidence="4">The sequence shown here is derived from an EMBL/GenBank/DDBJ whole genome shotgun (WGS) entry which is preliminary data.</text>
</comment>
<dbReference type="InterPro" id="IPR001932">
    <property type="entry name" value="PPM-type_phosphatase-like_dom"/>
</dbReference>
<protein>
    <submittedName>
        <fullName evidence="4">Protein phosphatase 2C domain-containing protein</fullName>
    </submittedName>
</protein>
<feature type="compositionally biased region" description="Low complexity" evidence="1">
    <location>
        <begin position="359"/>
        <end position="371"/>
    </location>
</feature>
<dbReference type="InterPro" id="IPR036457">
    <property type="entry name" value="PPM-type-like_dom_sf"/>
</dbReference>
<dbReference type="EMBL" id="JADKPO010000003">
    <property type="protein sequence ID" value="MBF4766783.1"/>
    <property type="molecule type" value="Genomic_DNA"/>
</dbReference>
<dbReference type="RefSeq" id="WP_194694937.1">
    <property type="nucleotide sequence ID" value="NZ_JADKPO010000003.1"/>
</dbReference>
<dbReference type="Pfam" id="PF13672">
    <property type="entry name" value="PP2C_2"/>
    <property type="match status" value="1"/>
</dbReference>
<evidence type="ECO:0000256" key="2">
    <source>
        <dbReference type="SAM" id="Phobius"/>
    </source>
</evidence>
<accession>A0A930YHA3</accession>
<evidence type="ECO:0000256" key="1">
    <source>
        <dbReference type="SAM" id="MobiDB-lite"/>
    </source>
</evidence>
<dbReference type="Gene3D" id="3.60.40.10">
    <property type="entry name" value="PPM-type phosphatase domain"/>
    <property type="match status" value="1"/>
</dbReference>
<keyword evidence="2" id="KW-1133">Transmembrane helix</keyword>
<feature type="region of interest" description="Disordered" evidence="1">
    <location>
        <begin position="1"/>
        <end position="36"/>
    </location>
</feature>
<dbReference type="AlphaFoldDB" id="A0A930YHA3"/>
<evidence type="ECO:0000259" key="3">
    <source>
        <dbReference type="Pfam" id="PF13672"/>
    </source>
</evidence>
<feature type="region of interest" description="Disordered" evidence="1">
    <location>
        <begin position="347"/>
        <end position="390"/>
    </location>
</feature>
<organism evidence="4 5">
    <name type="scientific">Nocardioides agariphilus</name>
    <dbReference type="NCBI Taxonomy" id="433664"/>
    <lineage>
        <taxon>Bacteria</taxon>
        <taxon>Bacillati</taxon>
        <taxon>Actinomycetota</taxon>
        <taxon>Actinomycetes</taxon>
        <taxon>Propionibacteriales</taxon>
        <taxon>Nocardioidaceae</taxon>
        <taxon>Nocardioides</taxon>
    </lineage>
</organism>
<keyword evidence="2" id="KW-0472">Membrane</keyword>
<keyword evidence="2" id="KW-0812">Transmembrane</keyword>
<name>A0A930YHA3_9ACTN</name>
<reference evidence="4" key="1">
    <citation type="submission" date="2020-11" db="EMBL/GenBank/DDBJ databases">
        <title>Nocardioides cynanchi sp. nov., isolated from soil of rhizosphere of Cynanchum wilfordii.</title>
        <authorList>
            <person name="Lee J.-S."/>
            <person name="Suh M.K."/>
            <person name="Kim J.-S."/>
        </authorList>
    </citation>
    <scope>NUCLEOTIDE SEQUENCE</scope>
    <source>
        <strain evidence="4">KCTC 19276</strain>
    </source>
</reference>
<feature type="region of interest" description="Disordered" evidence="1">
    <location>
        <begin position="283"/>
        <end position="307"/>
    </location>
</feature>
<gene>
    <name evidence="4" type="ORF">ISU10_03255</name>
</gene>